<dbReference type="Pfam" id="PF08868">
    <property type="entry name" value="YugN"/>
    <property type="match status" value="1"/>
</dbReference>
<reference evidence="1 2" key="1">
    <citation type="journal article" date="2012" name="J. Bacteriol.">
        <title>Genome of Bacillus macauensis ZFHKF-1, a Long-Chain-Forming Bacterium.</title>
        <authorList>
            <person name="Cai L."/>
            <person name="Zhang T."/>
        </authorList>
    </citation>
    <scope>NUCLEOTIDE SEQUENCE [LARGE SCALE GENOMIC DNA]</scope>
    <source>
        <strain evidence="1 2">ZFHKF-1</strain>
    </source>
</reference>
<protein>
    <recommendedName>
        <fullName evidence="3">YugN-like family protein</fullName>
    </recommendedName>
</protein>
<organism evidence="1 2">
    <name type="scientific">Fictibacillus macauensis ZFHKF-1</name>
    <dbReference type="NCBI Taxonomy" id="1196324"/>
    <lineage>
        <taxon>Bacteria</taxon>
        <taxon>Bacillati</taxon>
        <taxon>Bacillota</taxon>
        <taxon>Bacilli</taxon>
        <taxon>Bacillales</taxon>
        <taxon>Fictibacillaceae</taxon>
        <taxon>Fictibacillus</taxon>
    </lineage>
</organism>
<evidence type="ECO:0008006" key="3">
    <source>
        <dbReference type="Google" id="ProtNLM"/>
    </source>
</evidence>
<dbReference type="SUPFAM" id="SSF160755">
    <property type="entry name" value="YugN-like"/>
    <property type="match status" value="1"/>
</dbReference>
<evidence type="ECO:0000313" key="1">
    <source>
        <dbReference type="EMBL" id="EIT85607.1"/>
    </source>
</evidence>
<accession>I8AIP9</accession>
<evidence type="ECO:0000313" key="2">
    <source>
        <dbReference type="Proteomes" id="UP000004080"/>
    </source>
</evidence>
<keyword evidence="2" id="KW-1185">Reference proteome</keyword>
<name>I8AIP9_9BACL</name>
<dbReference type="STRING" id="1196324.A374_10238"/>
<gene>
    <name evidence="1" type="ORF">A374_10238</name>
</gene>
<dbReference type="PATRIC" id="fig|1196324.3.peg.2093"/>
<dbReference type="EMBL" id="AKKV01000025">
    <property type="protein sequence ID" value="EIT85607.1"/>
    <property type="molecule type" value="Genomic_DNA"/>
</dbReference>
<dbReference type="Proteomes" id="UP000004080">
    <property type="component" value="Unassembled WGS sequence"/>
</dbReference>
<dbReference type="AlphaFoldDB" id="I8AIP9"/>
<dbReference type="RefSeq" id="WP_007202132.1">
    <property type="nucleotide sequence ID" value="NZ_AKKV01000025.1"/>
</dbReference>
<proteinExistence type="predicted"/>
<sequence>MIQLKSALQGECYPLGELEALLTEEGFVIGGNWDYDHGYFDYKLDDEVGYTFVRLPFTAHEKEVGENGAIVKLGEPFLLAHKYQIGLDDHANVGSVMGSFNQFSEPQDPDASIDPKWLDIGQALLTKIEQKLLNN</sequence>
<dbReference type="Gene3D" id="3.30.310.100">
    <property type="entry name" value="YugN-like"/>
    <property type="match status" value="1"/>
</dbReference>
<comment type="caution">
    <text evidence="1">The sequence shown here is derived from an EMBL/GenBank/DDBJ whole genome shotgun (WGS) entry which is preliminary data.</text>
</comment>
<dbReference type="InterPro" id="IPR036491">
    <property type="entry name" value="YugN-like_sf"/>
</dbReference>
<dbReference type="eggNOG" id="ENOG50331JZ">
    <property type="taxonomic scope" value="Bacteria"/>
</dbReference>
<dbReference type="OrthoDB" id="2988890at2"/>
<dbReference type="InterPro" id="IPR014967">
    <property type="entry name" value="Uncharacterised_YugN-like"/>
</dbReference>